<dbReference type="EMBL" id="VOBR01000011">
    <property type="protein sequence ID" value="TWP50638.1"/>
    <property type="molecule type" value="Genomic_DNA"/>
</dbReference>
<sequence length="69" mass="7663">MNDIEAIKRVVAQVLFIRPDVAAVKLRQRSVTLDGKPVEGEPEGSPMYVMAKEDGRWRLVAAQNTIVQA</sequence>
<comment type="caution">
    <text evidence="1">The sequence shown here is derived from an EMBL/GenBank/DDBJ whole genome shotgun (WGS) entry which is preliminary data.</text>
</comment>
<evidence type="ECO:0000313" key="2">
    <source>
        <dbReference type="Proteomes" id="UP000316639"/>
    </source>
</evidence>
<gene>
    <name evidence="1" type="ORF">FKR81_18655</name>
</gene>
<dbReference type="NCBIfam" id="TIGR02246">
    <property type="entry name" value="SgcJ/EcaC family oxidoreductase"/>
    <property type="match status" value="1"/>
</dbReference>
<proteinExistence type="predicted"/>
<dbReference type="Gene3D" id="3.10.450.50">
    <property type="match status" value="1"/>
</dbReference>
<keyword evidence="2" id="KW-1185">Reference proteome</keyword>
<dbReference type="InterPro" id="IPR011944">
    <property type="entry name" value="Steroid_delta5-4_isomerase"/>
</dbReference>
<evidence type="ECO:0000313" key="1">
    <source>
        <dbReference type="EMBL" id="TWP50638.1"/>
    </source>
</evidence>
<dbReference type="RefSeq" id="WP_146353358.1">
    <property type="nucleotide sequence ID" value="NZ_VOBR01000011.1"/>
</dbReference>
<protein>
    <submittedName>
        <fullName evidence="1">SgcJ/EcaC family oxidoreductase</fullName>
    </submittedName>
</protein>
<dbReference type="AlphaFoldDB" id="A0A563ESX5"/>
<organism evidence="1 2">
    <name type="scientific">Lentzea tibetensis</name>
    <dbReference type="NCBI Taxonomy" id="2591470"/>
    <lineage>
        <taxon>Bacteria</taxon>
        <taxon>Bacillati</taxon>
        <taxon>Actinomycetota</taxon>
        <taxon>Actinomycetes</taxon>
        <taxon>Pseudonocardiales</taxon>
        <taxon>Pseudonocardiaceae</taxon>
        <taxon>Lentzea</taxon>
    </lineage>
</organism>
<reference evidence="1 2" key="1">
    <citation type="submission" date="2019-07" db="EMBL/GenBank/DDBJ databases">
        <title>Lentzea xizangensis sp. nov., isolated from Qinghai-Tibetan Plateau Soils.</title>
        <authorList>
            <person name="Huang J."/>
        </authorList>
    </citation>
    <scope>NUCLEOTIDE SEQUENCE [LARGE SCALE GENOMIC DNA]</scope>
    <source>
        <strain evidence="1 2">FXJ1.1311</strain>
    </source>
</reference>
<name>A0A563ESX5_9PSEU</name>
<dbReference type="InterPro" id="IPR032710">
    <property type="entry name" value="NTF2-like_dom_sf"/>
</dbReference>
<dbReference type="OrthoDB" id="582247at2"/>
<accession>A0A563ESX5</accession>
<dbReference type="Proteomes" id="UP000316639">
    <property type="component" value="Unassembled WGS sequence"/>
</dbReference>
<dbReference type="SUPFAM" id="SSF54427">
    <property type="entry name" value="NTF2-like"/>
    <property type="match status" value="1"/>
</dbReference>